<accession>A0A7U6J4N9</accession>
<evidence type="ECO:0000313" key="3">
    <source>
        <dbReference type="Proteomes" id="UP000256923"/>
    </source>
</evidence>
<reference evidence="1 3" key="1">
    <citation type="submission" date="2018-12" db="EMBL/GenBank/DDBJ databases">
        <title>Characterization and Draft Genome of Vibrio anguillarum J360 Marine Pathogen Isolated from an Outbreak in Lumpfish (Cyclopterus lumpus).</title>
        <authorList>
            <person name="Vasquez J.I."/>
            <person name="Cao T."/>
            <person name="Chakraborty S."/>
            <person name="Gnanagobal H."/>
            <person name="Wescot J."/>
            <person name="Boyce D."/>
            <person name="Santander J."/>
        </authorList>
    </citation>
    <scope>NUCLEOTIDE SEQUENCE [LARGE SCALE GENOMIC DNA]</scope>
    <source>
        <strain evidence="1 3">J360</strain>
    </source>
</reference>
<dbReference type="Proteomes" id="UP000256923">
    <property type="component" value="Chromosome 1"/>
</dbReference>
<proteinExistence type="predicted"/>
<keyword evidence="4" id="KW-1185">Reference proteome</keyword>
<dbReference type="RefSeq" id="WP_116285119.1">
    <property type="nucleotide sequence ID" value="NZ_CP034672.1"/>
</dbReference>
<dbReference type="EMBL" id="CP034672">
    <property type="protein sequence ID" value="AZS26284.1"/>
    <property type="molecule type" value="Genomic_DNA"/>
</dbReference>
<dbReference type="EMBL" id="RDPI01000019">
    <property type="protein sequence ID" value="MBF4374565.1"/>
    <property type="molecule type" value="Genomic_DNA"/>
</dbReference>
<gene>
    <name evidence="1" type="ORF">DYL72_15355</name>
    <name evidence="2" type="ORF">EAY46_15955</name>
</gene>
<reference evidence="2 4" key="2">
    <citation type="journal article" date="2021" name="PeerJ">
        <title>Analysis of 44 Vibrio anguillarum genomes reveals high genetic diversity.</title>
        <authorList>
            <person name="Hansen M.J."/>
            <person name="Dalsgaard I."/>
        </authorList>
    </citation>
    <scope>NUCLEOTIDE SEQUENCE [LARGE SCALE GENOMIC DNA]</scope>
    <source>
        <strain evidence="2 4">040915-1/1B</strain>
    </source>
</reference>
<evidence type="ECO:0000313" key="4">
    <source>
        <dbReference type="Proteomes" id="UP000726136"/>
    </source>
</evidence>
<organism evidence="1 3">
    <name type="scientific">Vibrio anguillarum</name>
    <name type="common">Listonella anguillarum</name>
    <dbReference type="NCBI Taxonomy" id="55601"/>
    <lineage>
        <taxon>Bacteria</taxon>
        <taxon>Pseudomonadati</taxon>
        <taxon>Pseudomonadota</taxon>
        <taxon>Gammaproteobacteria</taxon>
        <taxon>Vibrionales</taxon>
        <taxon>Vibrionaceae</taxon>
        <taxon>Vibrio</taxon>
    </lineage>
</organism>
<evidence type="ECO:0000313" key="1">
    <source>
        <dbReference type="EMBL" id="AZS26284.1"/>
    </source>
</evidence>
<dbReference type="Proteomes" id="UP000726136">
    <property type="component" value="Unassembled WGS sequence"/>
</dbReference>
<protein>
    <submittedName>
        <fullName evidence="1">Uncharacterized protein</fullName>
    </submittedName>
</protein>
<sequence>MFKPVSCRTFDANDHRFFMPALRFAKTKNEALQICKEMRIYRETRRTIQAYLYAIQKRIDRGQHKAALQLFNRMVIVTKIPYWAVVAVKSELNKPSSSPSH</sequence>
<dbReference type="AlphaFoldDB" id="A0A7U6J4N9"/>
<name>A0A7U6J4N9_VIBAN</name>
<evidence type="ECO:0000313" key="2">
    <source>
        <dbReference type="EMBL" id="MBF4374565.1"/>
    </source>
</evidence>